<evidence type="ECO:0000313" key="1">
    <source>
        <dbReference type="EMBL" id="TPG30668.1"/>
    </source>
</evidence>
<organism evidence="1 2">
    <name type="scientific">Variovorax guangxiensis</name>
    <dbReference type="NCBI Taxonomy" id="1775474"/>
    <lineage>
        <taxon>Bacteria</taxon>
        <taxon>Pseudomonadati</taxon>
        <taxon>Pseudomonadota</taxon>
        <taxon>Betaproteobacteria</taxon>
        <taxon>Burkholderiales</taxon>
        <taxon>Comamonadaceae</taxon>
        <taxon>Variovorax</taxon>
    </lineage>
</organism>
<comment type="caution">
    <text evidence="1">The sequence shown here is derived from an EMBL/GenBank/DDBJ whole genome shotgun (WGS) entry which is preliminary data.</text>
</comment>
<dbReference type="SUPFAM" id="SSF55781">
    <property type="entry name" value="GAF domain-like"/>
    <property type="match status" value="1"/>
</dbReference>
<dbReference type="RefSeq" id="WP_140838843.1">
    <property type="nucleotide sequence ID" value="NZ_RCZI01000001.1"/>
</dbReference>
<proteinExistence type="predicted"/>
<dbReference type="AlphaFoldDB" id="A0A502DYS8"/>
<protein>
    <recommendedName>
        <fullName evidence="3">GAF domain-containing protein</fullName>
    </recommendedName>
</protein>
<evidence type="ECO:0000313" key="2">
    <source>
        <dbReference type="Proteomes" id="UP000319212"/>
    </source>
</evidence>
<sequence>MTHRATTVAETPFDYEYTLAAVEVRVSELIVVTAEQDDPLIDEAVRMVLRILRQQHNTEAAFVSEFIDGKQVQRALSSPWRGGFHNEQEGDLLEFVVGRQVVPESAAAKGYFSVPVVLSDGRLYGTLYSACFAQSEDLRQHALKRLEMTAQLAARLINARRNQLGTGAASTPHGA</sequence>
<evidence type="ECO:0008006" key="3">
    <source>
        <dbReference type="Google" id="ProtNLM"/>
    </source>
</evidence>
<dbReference type="OrthoDB" id="9814202at2"/>
<dbReference type="EMBL" id="RCZI01000001">
    <property type="protein sequence ID" value="TPG30668.1"/>
    <property type="molecule type" value="Genomic_DNA"/>
</dbReference>
<accession>A0A502DYS8</accession>
<gene>
    <name evidence="1" type="ORF">EAH82_04150</name>
</gene>
<dbReference type="Proteomes" id="UP000319212">
    <property type="component" value="Unassembled WGS sequence"/>
</dbReference>
<reference evidence="1 2" key="1">
    <citation type="journal article" date="2019" name="Environ. Microbiol.">
        <title>Species interactions and distinct microbial communities in high Arctic permafrost affected cryosols are associated with the CH4 and CO2 gas fluxes.</title>
        <authorList>
            <person name="Altshuler I."/>
            <person name="Hamel J."/>
            <person name="Turney S."/>
            <person name="Magnuson E."/>
            <person name="Levesque R."/>
            <person name="Greer C."/>
            <person name="Whyte L.G."/>
        </authorList>
    </citation>
    <scope>NUCLEOTIDE SEQUENCE [LARGE SCALE GENOMIC DNA]</scope>
    <source>
        <strain evidence="1 2">S06.C</strain>
    </source>
</reference>
<name>A0A502DYS8_9BURK</name>